<feature type="domain" description="HTH marR-type" evidence="1">
    <location>
        <begin position="31"/>
        <end position="131"/>
    </location>
</feature>
<dbReference type="Gene3D" id="1.10.10.10">
    <property type="entry name" value="Winged helix-like DNA-binding domain superfamily/Winged helix DNA-binding domain"/>
    <property type="match status" value="1"/>
</dbReference>
<reference evidence="3" key="1">
    <citation type="submission" date="2019-12" db="EMBL/GenBank/DDBJ databases">
        <title>Complete genome of Terracaulis silvestris 0127_4.</title>
        <authorList>
            <person name="Vieira S."/>
            <person name="Riedel T."/>
            <person name="Sproer C."/>
            <person name="Pascual J."/>
            <person name="Boedeker C."/>
            <person name="Overmann J."/>
        </authorList>
    </citation>
    <scope>NUCLEOTIDE SEQUENCE [LARGE SCALE GENOMIC DNA]</scope>
    <source>
        <strain evidence="3">0127_4</strain>
    </source>
</reference>
<keyword evidence="3" id="KW-1185">Reference proteome</keyword>
<dbReference type="EMBL" id="CP047045">
    <property type="protein sequence ID" value="QGZ96689.1"/>
    <property type="molecule type" value="Genomic_DNA"/>
</dbReference>
<proteinExistence type="predicted"/>
<dbReference type="KEGG" id="tsv:DSM104635_03550"/>
<dbReference type="AlphaFoldDB" id="A0A6I6MPQ4"/>
<dbReference type="InterPro" id="IPR036388">
    <property type="entry name" value="WH-like_DNA-bd_sf"/>
</dbReference>
<dbReference type="Proteomes" id="UP000431269">
    <property type="component" value="Chromosome"/>
</dbReference>
<dbReference type="RefSeq" id="WP_158767464.1">
    <property type="nucleotide sequence ID" value="NZ_CP047045.1"/>
</dbReference>
<gene>
    <name evidence="2" type="ORF">DSM104635_03550</name>
</gene>
<organism evidence="2 3">
    <name type="scientific">Terricaulis silvestris</name>
    <dbReference type="NCBI Taxonomy" id="2686094"/>
    <lineage>
        <taxon>Bacteria</taxon>
        <taxon>Pseudomonadati</taxon>
        <taxon>Pseudomonadota</taxon>
        <taxon>Alphaproteobacteria</taxon>
        <taxon>Caulobacterales</taxon>
        <taxon>Caulobacteraceae</taxon>
        <taxon>Terricaulis</taxon>
    </lineage>
</organism>
<name>A0A6I6MPQ4_9CAUL</name>
<evidence type="ECO:0000259" key="1">
    <source>
        <dbReference type="SMART" id="SM00347"/>
    </source>
</evidence>
<dbReference type="SUPFAM" id="SSF46785">
    <property type="entry name" value="Winged helix' DNA-binding domain"/>
    <property type="match status" value="1"/>
</dbReference>
<evidence type="ECO:0000313" key="3">
    <source>
        <dbReference type="Proteomes" id="UP000431269"/>
    </source>
</evidence>
<dbReference type="Pfam" id="PF12802">
    <property type="entry name" value="MarR_2"/>
    <property type="match status" value="1"/>
</dbReference>
<dbReference type="GO" id="GO:0003700">
    <property type="term" value="F:DNA-binding transcription factor activity"/>
    <property type="evidence" value="ECO:0007669"/>
    <property type="project" value="InterPro"/>
</dbReference>
<sequence>MKKPLQASAEDILELSVTVIEMYFRIEAITQATAGFATAGGEWGVLRMLAKEGPQTVPEMARSRPVSRQHCQTICNTLEAQGLVEFVDNPKHKKSKLVRVTKKGRDRFQSMRKQFLAAAGVYAPFFTAAEVNVATEVCRRAREMIQV</sequence>
<evidence type="ECO:0000313" key="2">
    <source>
        <dbReference type="EMBL" id="QGZ96689.1"/>
    </source>
</evidence>
<dbReference type="InterPro" id="IPR036390">
    <property type="entry name" value="WH_DNA-bd_sf"/>
</dbReference>
<dbReference type="InterPro" id="IPR000835">
    <property type="entry name" value="HTH_MarR-typ"/>
</dbReference>
<accession>A0A6I6MPQ4</accession>
<dbReference type="SMART" id="SM00347">
    <property type="entry name" value="HTH_MARR"/>
    <property type="match status" value="1"/>
</dbReference>
<protein>
    <submittedName>
        <fullName evidence="2">MarR family protein</fullName>
    </submittedName>
</protein>